<keyword evidence="1" id="KW-0812">Transmembrane</keyword>
<dbReference type="EMBL" id="ATHL01000038">
    <property type="protein sequence ID" value="EQB18567.1"/>
    <property type="molecule type" value="Genomic_DNA"/>
</dbReference>
<dbReference type="InterPro" id="IPR010718">
    <property type="entry name" value="DUF1294"/>
</dbReference>
<organism evidence="2 3">
    <name type="scientific">Novosphingobium lindaniclasticum LE124</name>
    <dbReference type="NCBI Taxonomy" id="1096930"/>
    <lineage>
        <taxon>Bacteria</taxon>
        <taxon>Pseudomonadati</taxon>
        <taxon>Pseudomonadota</taxon>
        <taxon>Alphaproteobacteria</taxon>
        <taxon>Sphingomonadales</taxon>
        <taxon>Sphingomonadaceae</taxon>
        <taxon>Novosphingobium</taxon>
    </lineage>
</organism>
<feature type="transmembrane region" description="Helical" evidence="1">
    <location>
        <begin position="84"/>
        <end position="104"/>
    </location>
</feature>
<keyword evidence="1" id="KW-1133">Transmembrane helix</keyword>
<comment type="caution">
    <text evidence="2">The sequence shown here is derived from an EMBL/GenBank/DDBJ whole genome shotgun (WGS) entry which is preliminary data.</text>
</comment>
<keyword evidence="1" id="KW-0472">Membrane</keyword>
<dbReference type="Proteomes" id="UP000015527">
    <property type="component" value="Unassembled WGS sequence"/>
</dbReference>
<sequence>MDSGTGHWNGRGMDWTLLLAVYLGIVNAAAFFAFAFDKGRAMAGGRRVPERRLLAYAAIGGSPGALLARHVLRHKTRKQPFVNRLRAIVAVQVVGLGLLIWMVLR</sequence>
<reference evidence="2 3" key="1">
    <citation type="journal article" date="2013" name="Genome Announc.">
        <title>Genome Sequence of Novosphingobium lindaniclasticum LE124T, Isolated from a Hexachlorocyclohexane Dumpsite.</title>
        <authorList>
            <person name="Saxena A."/>
            <person name="Nayyar N."/>
            <person name="Sangwan N."/>
            <person name="Kumari R."/>
            <person name="Khurana J.P."/>
            <person name="Lal R."/>
        </authorList>
    </citation>
    <scope>NUCLEOTIDE SEQUENCE [LARGE SCALE GENOMIC DNA]</scope>
    <source>
        <strain evidence="2 3">LE124</strain>
    </source>
</reference>
<evidence type="ECO:0000256" key="1">
    <source>
        <dbReference type="SAM" id="Phobius"/>
    </source>
</evidence>
<evidence type="ECO:0000313" key="3">
    <source>
        <dbReference type="Proteomes" id="UP000015527"/>
    </source>
</evidence>
<proteinExistence type="predicted"/>
<protein>
    <recommendedName>
        <fullName evidence="4">Cold-shock protein</fullName>
    </recommendedName>
</protein>
<dbReference type="eggNOG" id="COG3326">
    <property type="taxonomic scope" value="Bacteria"/>
</dbReference>
<dbReference type="PATRIC" id="fig|1096930.3.peg.880"/>
<gene>
    <name evidence="2" type="ORF">L284_04475</name>
</gene>
<evidence type="ECO:0008006" key="4">
    <source>
        <dbReference type="Google" id="ProtNLM"/>
    </source>
</evidence>
<name>T0HZN7_9SPHN</name>
<dbReference type="AlphaFoldDB" id="T0HZN7"/>
<evidence type="ECO:0000313" key="2">
    <source>
        <dbReference type="EMBL" id="EQB18567.1"/>
    </source>
</evidence>
<feature type="transmembrane region" description="Helical" evidence="1">
    <location>
        <begin position="12"/>
        <end position="33"/>
    </location>
</feature>
<accession>T0HZN7</accession>
<dbReference type="Pfam" id="PF06961">
    <property type="entry name" value="DUF1294"/>
    <property type="match status" value="1"/>
</dbReference>
<keyword evidence="3" id="KW-1185">Reference proteome</keyword>